<dbReference type="EMBL" id="BARS01043053">
    <property type="protein sequence ID" value="GAG35507.1"/>
    <property type="molecule type" value="Genomic_DNA"/>
</dbReference>
<protein>
    <submittedName>
        <fullName evidence="1">Uncharacterized protein</fullName>
    </submittedName>
</protein>
<evidence type="ECO:0000313" key="1">
    <source>
        <dbReference type="EMBL" id="GAG35507.1"/>
    </source>
</evidence>
<comment type="caution">
    <text evidence="1">The sequence shown here is derived from an EMBL/GenBank/DDBJ whole genome shotgun (WGS) entry which is preliminary data.</text>
</comment>
<gene>
    <name evidence="1" type="ORF">S01H1_65237</name>
</gene>
<reference evidence="1" key="1">
    <citation type="journal article" date="2014" name="Front. Microbiol.">
        <title>High frequency of phylogenetically diverse reductive dehalogenase-homologous genes in deep subseafloor sedimentary metagenomes.</title>
        <authorList>
            <person name="Kawai M."/>
            <person name="Futagami T."/>
            <person name="Toyoda A."/>
            <person name="Takaki Y."/>
            <person name="Nishi S."/>
            <person name="Hori S."/>
            <person name="Arai W."/>
            <person name="Tsubouchi T."/>
            <person name="Morono Y."/>
            <person name="Uchiyama I."/>
            <person name="Ito T."/>
            <person name="Fujiyama A."/>
            <person name="Inagaki F."/>
            <person name="Takami H."/>
        </authorList>
    </citation>
    <scope>NUCLEOTIDE SEQUENCE</scope>
    <source>
        <strain evidence="1">Expedition CK06-06</strain>
    </source>
</reference>
<sequence>MIKYILFVIAFLASATASAECSVQALGGTGNTSFVIYEDFVDQTNGTNESADDNAVAPVDLIASNLKVTVVTAPGSGASWIFALRDDGSSTTLTCTIANAETSCEDVTHTPTVAQGSRLNFMNDPTAGSVPTASGTIRITFCWSEAP</sequence>
<name>X0XJK8_9ZZZZ</name>
<accession>X0XJK8</accession>
<dbReference type="AlphaFoldDB" id="X0XJK8"/>
<organism evidence="1">
    <name type="scientific">marine sediment metagenome</name>
    <dbReference type="NCBI Taxonomy" id="412755"/>
    <lineage>
        <taxon>unclassified sequences</taxon>
        <taxon>metagenomes</taxon>
        <taxon>ecological metagenomes</taxon>
    </lineage>
</organism>
<proteinExistence type="predicted"/>